<evidence type="ECO:0000313" key="3">
    <source>
        <dbReference type="EMBL" id="AEA11687.1"/>
    </source>
</evidence>
<evidence type="ECO:0008006" key="5">
    <source>
        <dbReference type="Google" id="ProtNLM"/>
    </source>
</evidence>
<evidence type="ECO:0000256" key="1">
    <source>
        <dbReference type="ARBA" id="ARBA00022649"/>
    </source>
</evidence>
<dbReference type="Pfam" id="PF07362">
    <property type="entry name" value="CcdA"/>
    <property type="match status" value="1"/>
</dbReference>
<protein>
    <recommendedName>
        <fullName evidence="5">DUF4145 domain-containing protein</fullName>
    </recommendedName>
</protein>
<keyword evidence="2" id="KW-0175">Coiled coil</keyword>
<gene>
    <name evidence="3" type="ordered locus">TUZN_0187</name>
</gene>
<dbReference type="Proteomes" id="UP000008138">
    <property type="component" value="Chromosome"/>
</dbReference>
<dbReference type="GeneID" id="10359736"/>
<organism evidence="3 4">
    <name type="scientific">Thermoproteus uzoniensis (strain 768-20)</name>
    <dbReference type="NCBI Taxonomy" id="999630"/>
    <lineage>
        <taxon>Archaea</taxon>
        <taxon>Thermoproteota</taxon>
        <taxon>Thermoprotei</taxon>
        <taxon>Thermoproteales</taxon>
        <taxon>Thermoproteaceae</taxon>
        <taxon>Thermoproteus</taxon>
    </lineage>
</organism>
<accession>F2L1U6</accession>
<reference evidence="3 4" key="1">
    <citation type="journal article" date="2011" name="J. Bacteriol.">
        <title>Complete genome sequence of the thermoacidophilic crenarchaeon Thermoproteus uzoniensis 768-20.</title>
        <authorList>
            <person name="Mardanov A.V."/>
            <person name="Gumerov V.M."/>
            <person name="Beletsky A.V."/>
            <person name="Prokofeva M.I."/>
            <person name="Bonch-Osmolovskaya E.A."/>
            <person name="Ravin N.V."/>
            <person name="Skryabin K.G."/>
        </authorList>
    </citation>
    <scope>NUCLEOTIDE SEQUENCE [LARGE SCALE GENOMIC DNA]</scope>
    <source>
        <strain evidence="3 4">768-20</strain>
    </source>
</reference>
<dbReference type="HOGENOM" id="CLU_175270_1_1_2"/>
<dbReference type="EMBL" id="CP002590">
    <property type="protein sequence ID" value="AEA11687.1"/>
    <property type="molecule type" value="Genomic_DNA"/>
</dbReference>
<dbReference type="STRING" id="999630.TUZN_0187"/>
<evidence type="ECO:0000256" key="2">
    <source>
        <dbReference type="SAM" id="Coils"/>
    </source>
</evidence>
<dbReference type="KEGG" id="tuz:TUZN_0187"/>
<sequence length="75" mass="8890">MSTTVISVRVRKELKERARELGIDIREVLEKALEEAIRRREEEELAKALEELKEALSRITEEEWVRAVRGSRDER</sequence>
<keyword evidence="1" id="KW-1277">Toxin-antitoxin system</keyword>
<feature type="coiled-coil region" evidence="2">
    <location>
        <begin position="11"/>
        <end position="62"/>
    </location>
</feature>
<dbReference type="eggNOG" id="arCOG02218">
    <property type="taxonomic scope" value="Archaea"/>
</dbReference>
<reference key="2">
    <citation type="submission" date="2011-03" db="EMBL/GenBank/DDBJ databases">
        <title>Complete genome sequence of the thermoacidophilic crenarchaeon Thermoproteus uzoniensis 768-20.</title>
        <authorList>
            <person name="Mardanov A.V."/>
            <person name="Gumerov V.M."/>
            <person name="Beletsky A.V."/>
            <person name="Prokofeva M.I."/>
            <person name="Bonch-Osmolovskaya E.A."/>
            <person name="Ravin N.V."/>
            <person name="Skryabin K.G."/>
        </authorList>
    </citation>
    <scope>NUCLEOTIDE SEQUENCE</scope>
    <source>
        <strain>768-20</strain>
    </source>
</reference>
<name>F2L1U6_THEU7</name>
<dbReference type="AlphaFoldDB" id="F2L1U6"/>
<proteinExistence type="predicted"/>
<dbReference type="InterPro" id="IPR009956">
    <property type="entry name" value="Post-segregation_anti-tox_CcdA"/>
</dbReference>
<evidence type="ECO:0000313" key="4">
    <source>
        <dbReference type="Proteomes" id="UP000008138"/>
    </source>
</evidence>
<keyword evidence="4" id="KW-1185">Reference proteome</keyword>
<dbReference type="RefSeq" id="WP_013679023.1">
    <property type="nucleotide sequence ID" value="NC_015315.1"/>
</dbReference>